<dbReference type="InterPro" id="IPR001611">
    <property type="entry name" value="Leu-rich_rpt"/>
</dbReference>
<dbReference type="Gene3D" id="1.10.510.10">
    <property type="entry name" value="Transferase(Phosphotransferase) domain 1"/>
    <property type="match status" value="1"/>
</dbReference>
<feature type="chain" id="PRO_5020029040" description="non-specific serine/threonine protein kinase" evidence="31">
    <location>
        <begin position="30"/>
        <end position="1411"/>
    </location>
</feature>
<gene>
    <name evidence="33" type="ORF">DEO72_LG8g1033</name>
</gene>
<dbReference type="InterPro" id="IPR003591">
    <property type="entry name" value="Leu-rich_rpt_typical-subtyp"/>
</dbReference>
<accession>A0A4D6MNF3</accession>
<evidence type="ECO:0000256" key="16">
    <source>
        <dbReference type="ARBA" id="ARBA00022741"/>
    </source>
</evidence>
<dbReference type="PROSITE" id="PS51450">
    <property type="entry name" value="LRR"/>
    <property type="match status" value="1"/>
</dbReference>
<dbReference type="Gene3D" id="1.10.357.50">
    <property type="match status" value="1"/>
</dbReference>
<feature type="binding site" evidence="28">
    <location>
        <position position="473"/>
    </location>
    <ligand>
        <name>ATP</name>
        <dbReference type="ChEBI" id="CHEBI:30616"/>
    </ligand>
</feature>
<dbReference type="FunFam" id="3.30.200.20:FF:000309">
    <property type="entry name" value="Leucine-rich repeat receptor protein kinase MSP1"/>
    <property type="match status" value="1"/>
</dbReference>
<keyword evidence="8" id="KW-0964">Secreted</keyword>
<evidence type="ECO:0000256" key="13">
    <source>
        <dbReference type="ARBA" id="ARBA00022692"/>
    </source>
</evidence>
<dbReference type="GO" id="GO:0006887">
    <property type="term" value="P:exocytosis"/>
    <property type="evidence" value="ECO:0007669"/>
    <property type="project" value="InterPro"/>
</dbReference>
<evidence type="ECO:0000256" key="22">
    <source>
        <dbReference type="ARBA" id="ARBA00023157"/>
    </source>
</evidence>
<evidence type="ECO:0000256" key="26">
    <source>
        <dbReference type="ARBA" id="ARBA00047899"/>
    </source>
</evidence>
<comment type="similarity">
    <text evidence="5">Belongs to the SEC6 family.</text>
</comment>
<dbReference type="Gene3D" id="3.30.200.20">
    <property type="entry name" value="Phosphorylase Kinase, domain 1"/>
    <property type="match status" value="1"/>
</dbReference>
<evidence type="ECO:0000256" key="29">
    <source>
        <dbReference type="SAM" id="MobiDB-lite"/>
    </source>
</evidence>
<dbReference type="Gene3D" id="1.10.357.70">
    <property type="entry name" value="Exocyst complex component Sec6, C-terminal domain"/>
    <property type="match status" value="1"/>
</dbReference>
<evidence type="ECO:0000256" key="7">
    <source>
        <dbReference type="ARBA" id="ARBA00022512"/>
    </source>
</evidence>
<name>A0A4D6MNF3_VIGUN</name>
<dbReference type="InterPro" id="IPR051716">
    <property type="entry name" value="Plant_RL_S/T_kinase"/>
</dbReference>
<reference evidence="33 34" key="1">
    <citation type="submission" date="2019-04" db="EMBL/GenBank/DDBJ databases">
        <title>An improved genome assembly and genetic linkage map for asparagus bean, Vigna unguiculata ssp. sesquipedialis.</title>
        <authorList>
            <person name="Xia Q."/>
            <person name="Zhang R."/>
            <person name="Dong Y."/>
        </authorList>
    </citation>
    <scope>NUCLEOTIDE SEQUENCE [LARGE SCALE GENOMIC DNA]</scope>
    <source>
        <tissue evidence="33">Leaf</tissue>
    </source>
</reference>
<dbReference type="GO" id="GO:0005524">
    <property type="term" value="F:ATP binding"/>
    <property type="evidence" value="ECO:0007669"/>
    <property type="project" value="UniProtKB-UniRule"/>
</dbReference>
<dbReference type="InterPro" id="IPR000719">
    <property type="entry name" value="Prot_kinase_dom"/>
</dbReference>
<evidence type="ECO:0000313" key="33">
    <source>
        <dbReference type="EMBL" id="QCE03016.1"/>
    </source>
</evidence>
<keyword evidence="14 31" id="KW-0732">Signal</keyword>
<dbReference type="InterPro" id="IPR017441">
    <property type="entry name" value="Protein_kinase_ATP_BS"/>
</dbReference>
<evidence type="ECO:0000256" key="8">
    <source>
        <dbReference type="ARBA" id="ARBA00022525"/>
    </source>
</evidence>
<dbReference type="SUPFAM" id="SSF52058">
    <property type="entry name" value="L domain-like"/>
    <property type="match status" value="1"/>
</dbReference>
<dbReference type="Pfam" id="PF00069">
    <property type="entry name" value="Pkinase"/>
    <property type="match status" value="1"/>
</dbReference>
<dbReference type="PROSITE" id="PS00109">
    <property type="entry name" value="PROTEIN_KINASE_TYR"/>
    <property type="match status" value="1"/>
</dbReference>
<keyword evidence="11" id="KW-0433">Leucine-rich repeat</keyword>
<dbReference type="GO" id="GO:0000145">
    <property type="term" value="C:exocyst"/>
    <property type="evidence" value="ECO:0007669"/>
    <property type="project" value="InterPro"/>
</dbReference>
<keyword evidence="7" id="KW-0134">Cell wall</keyword>
<keyword evidence="9" id="KW-0723">Serine/threonine-protein kinase</keyword>
<dbReference type="PANTHER" id="PTHR48053">
    <property type="entry name" value="LEUCINE RICH REPEAT FAMILY PROTEIN, EXPRESSED"/>
    <property type="match status" value="1"/>
</dbReference>
<feature type="transmembrane region" description="Helical" evidence="30">
    <location>
        <begin position="379"/>
        <end position="408"/>
    </location>
</feature>
<comment type="catalytic activity">
    <reaction evidence="27">
        <text>L-seryl-[protein] + ATP = O-phospho-L-seryl-[protein] + ADP + H(+)</text>
        <dbReference type="Rhea" id="RHEA:17989"/>
        <dbReference type="Rhea" id="RHEA-COMP:9863"/>
        <dbReference type="Rhea" id="RHEA-COMP:11604"/>
        <dbReference type="ChEBI" id="CHEBI:15378"/>
        <dbReference type="ChEBI" id="CHEBI:29999"/>
        <dbReference type="ChEBI" id="CHEBI:30616"/>
        <dbReference type="ChEBI" id="CHEBI:83421"/>
        <dbReference type="ChEBI" id="CHEBI:456216"/>
        <dbReference type="EC" id="2.7.11.1"/>
    </reaction>
</comment>
<dbReference type="EC" id="2.7.11.1" evidence="6"/>
<dbReference type="EMBL" id="CP039352">
    <property type="protein sequence ID" value="QCE03016.1"/>
    <property type="molecule type" value="Genomic_DNA"/>
</dbReference>
<evidence type="ECO:0000256" key="5">
    <source>
        <dbReference type="ARBA" id="ARBA00009447"/>
    </source>
</evidence>
<evidence type="ECO:0000256" key="10">
    <source>
        <dbReference type="ARBA" id="ARBA00022553"/>
    </source>
</evidence>
<evidence type="ECO:0000259" key="32">
    <source>
        <dbReference type="PROSITE" id="PS50011"/>
    </source>
</evidence>
<dbReference type="PROSITE" id="PS50011">
    <property type="entry name" value="PROTEIN_KINASE_DOM"/>
    <property type="match status" value="1"/>
</dbReference>
<evidence type="ECO:0000256" key="1">
    <source>
        <dbReference type="ARBA" id="ARBA00004170"/>
    </source>
</evidence>
<dbReference type="PROSITE" id="PS00107">
    <property type="entry name" value="PROTEIN_KINASE_ATP"/>
    <property type="match status" value="1"/>
</dbReference>
<evidence type="ECO:0000256" key="23">
    <source>
        <dbReference type="ARBA" id="ARBA00023170"/>
    </source>
</evidence>
<dbReference type="InterPro" id="IPR042532">
    <property type="entry name" value="EXOC3/Sec6_C"/>
</dbReference>
<keyword evidence="24" id="KW-0325">Glycoprotein</keyword>
<dbReference type="GO" id="GO:0005886">
    <property type="term" value="C:plasma membrane"/>
    <property type="evidence" value="ECO:0007669"/>
    <property type="project" value="UniProtKB-SubCell"/>
</dbReference>
<dbReference type="InterPro" id="IPR011009">
    <property type="entry name" value="Kinase-like_dom_sf"/>
</dbReference>
<evidence type="ECO:0000256" key="20">
    <source>
        <dbReference type="ARBA" id="ARBA00022989"/>
    </source>
</evidence>
<keyword evidence="22" id="KW-1015">Disulfide bond</keyword>
<evidence type="ECO:0000256" key="4">
    <source>
        <dbReference type="ARBA" id="ARBA00004479"/>
    </source>
</evidence>
<evidence type="ECO:0000256" key="2">
    <source>
        <dbReference type="ARBA" id="ARBA00004191"/>
    </source>
</evidence>
<keyword evidence="17" id="KW-0418">Kinase</keyword>
<evidence type="ECO:0000256" key="18">
    <source>
        <dbReference type="ARBA" id="ARBA00022821"/>
    </source>
</evidence>
<evidence type="ECO:0000256" key="6">
    <source>
        <dbReference type="ARBA" id="ARBA00012513"/>
    </source>
</evidence>
<dbReference type="InterPro" id="IPR008266">
    <property type="entry name" value="Tyr_kinase_AS"/>
</dbReference>
<dbReference type="PANTHER" id="PTHR48053:SF126">
    <property type="entry name" value="MDIS1-INTERACTING RECEPTOR LIKE KINASE 2-LIKE ISOFORM X1"/>
    <property type="match status" value="1"/>
</dbReference>
<dbReference type="Pfam" id="PF00560">
    <property type="entry name" value="LRR_1"/>
    <property type="match status" value="3"/>
</dbReference>
<evidence type="ECO:0000256" key="3">
    <source>
        <dbReference type="ARBA" id="ARBA00004236"/>
    </source>
</evidence>
<keyword evidence="21 30" id="KW-0472">Membrane</keyword>
<dbReference type="Pfam" id="PF13855">
    <property type="entry name" value="LRR_8"/>
    <property type="match status" value="1"/>
</dbReference>
<dbReference type="Gene3D" id="3.80.10.10">
    <property type="entry name" value="Ribonuclease Inhibitor"/>
    <property type="match status" value="3"/>
</dbReference>
<feature type="region of interest" description="Disordered" evidence="29">
    <location>
        <begin position="887"/>
        <end position="911"/>
    </location>
</feature>
<comment type="similarity">
    <text evidence="25">Belongs to the polygalacturonase-inhibiting protein family.</text>
</comment>
<evidence type="ECO:0000256" key="9">
    <source>
        <dbReference type="ARBA" id="ARBA00022527"/>
    </source>
</evidence>
<dbReference type="FunFam" id="1.10.357.70:FF:000002">
    <property type="entry name" value="Exocyst complex component SEC6"/>
    <property type="match status" value="1"/>
</dbReference>
<dbReference type="Proteomes" id="UP000501690">
    <property type="component" value="Linkage Group LG8"/>
</dbReference>
<proteinExistence type="inferred from homology"/>
<keyword evidence="19 28" id="KW-0067">ATP-binding</keyword>
<feature type="signal peptide" evidence="31">
    <location>
        <begin position="1"/>
        <end position="29"/>
    </location>
</feature>
<keyword evidence="13 30" id="KW-0812">Transmembrane</keyword>
<evidence type="ECO:0000256" key="25">
    <source>
        <dbReference type="ARBA" id="ARBA00038043"/>
    </source>
</evidence>
<feature type="domain" description="Protein kinase" evidence="32">
    <location>
        <begin position="445"/>
        <end position="831"/>
    </location>
</feature>
<evidence type="ECO:0000256" key="11">
    <source>
        <dbReference type="ARBA" id="ARBA00022614"/>
    </source>
</evidence>
<dbReference type="SMART" id="SM00369">
    <property type="entry name" value="LRR_TYP"/>
    <property type="match status" value="8"/>
</dbReference>
<evidence type="ECO:0000256" key="19">
    <source>
        <dbReference type="ARBA" id="ARBA00022840"/>
    </source>
</evidence>
<dbReference type="FunFam" id="3.80.10.10:FF:000453">
    <property type="entry name" value="Leucine-rich receptor-like protein kinase family protein"/>
    <property type="match status" value="1"/>
</dbReference>
<evidence type="ECO:0000256" key="21">
    <source>
        <dbReference type="ARBA" id="ARBA00023136"/>
    </source>
</evidence>
<dbReference type="Pfam" id="PF06046">
    <property type="entry name" value="Sec6"/>
    <property type="match status" value="1"/>
</dbReference>
<dbReference type="GO" id="GO:0009791">
    <property type="term" value="P:post-embryonic development"/>
    <property type="evidence" value="ECO:0007669"/>
    <property type="project" value="UniProtKB-ARBA"/>
</dbReference>
<organism evidence="33 34">
    <name type="scientific">Vigna unguiculata</name>
    <name type="common">Cowpea</name>
    <dbReference type="NCBI Taxonomy" id="3917"/>
    <lineage>
        <taxon>Eukaryota</taxon>
        <taxon>Viridiplantae</taxon>
        <taxon>Streptophyta</taxon>
        <taxon>Embryophyta</taxon>
        <taxon>Tracheophyta</taxon>
        <taxon>Spermatophyta</taxon>
        <taxon>Magnoliopsida</taxon>
        <taxon>eudicotyledons</taxon>
        <taxon>Gunneridae</taxon>
        <taxon>Pentapetalae</taxon>
        <taxon>rosids</taxon>
        <taxon>fabids</taxon>
        <taxon>Fabales</taxon>
        <taxon>Fabaceae</taxon>
        <taxon>Papilionoideae</taxon>
        <taxon>50 kb inversion clade</taxon>
        <taxon>NPAAA clade</taxon>
        <taxon>indigoferoid/millettioid clade</taxon>
        <taxon>Phaseoleae</taxon>
        <taxon>Vigna</taxon>
    </lineage>
</organism>
<protein>
    <recommendedName>
        <fullName evidence="6">non-specific serine/threonine protein kinase</fullName>
        <ecNumber evidence="6">2.7.11.1</ecNumber>
    </recommendedName>
</protein>
<keyword evidence="15" id="KW-0677">Repeat</keyword>
<evidence type="ECO:0000256" key="12">
    <source>
        <dbReference type="ARBA" id="ARBA00022679"/>
    </source>
</evidence>
<dbReference type="GO" id="GO:0051707">
    <property type="term" value="P:response to other organism"/>
    <property type="evidence" value="ECO:0007669"/>
    <property type="project" value="UniProtKB-ARBA"/>
</dbReference>
<dbReference type="InterPro" id="IPR032675">
    <property type="entry name" value="LRR_dom_sf"/>
</dbReference>
<evidence type="ECO:0000256" key="30">
    <source>
        <dbReference type="SAM" id="Phobius"/>
    </source>
</evidence>
<keyword evidence="16 28" id="KW-0547">Nucleotide-binding</keyword>
<evidence type="ECO:0000256" key="14">
    <source>
        <dbReference type="ARBA" id="ARBA00022729"/>
    </source>
</evidence>
<dbReference type="FunFam" id="1.10.357.50:FF:000003">
    <property type="entry name" value="Exocyst complex component SEC6"/>
    <property type="match status" value="1"/>
</dbReference>
<keyword evidence="23" id="KW-0675">Receptor</keyword>
<keyword evidence="10" id="KW-0597">Phosphoprotein</keyword>
<dbReference type="GO" id="GO:0004674">
    <property type="term" value="F:protein serine/threonine kinase activity"/>
    <property type="evidence" value="ECO:0007669"/>
    <property type="project" value="UniProtKB-KW"/>
</dbReference>
<evidence type="ECO:0000256" key="27">
    <source>
        <dbReference type="ARBA" id="ARBA00048679"/>
    </source>
</evidence>
<evidence type="ECO:0000256" key="24">
    <source>
        <dbReference type="ARBA" id="ARBA00023180"/>
    </source>
</evidence>
<evidence type="ECO:0000256" key="31">
    <source>
        <dbReference type="SAM" id="SignalP"/>
    </source>
</evidence>
<sequence length="1411" mass="158603">MENSYISLPLVDLVFVTFFYALFLQGVNAASNSSSTNEEQKAFFQSGWGGRNISEYCKWNGIVCNEAQSVTEISTKKYFYIPSTKAHIQHFNVAAFPDLISLELSGSGLKGNIPSEISSLKKLLHLDLSSNFLQGELSSSLSSLTQLQTLNISNNLLTGVIPSTLGQLKNLILLSLDSNQINGHIPSELGSLRGLEQLTLSNNSLNGSIPSTLEHLIHLKVLDLSHNKISGVIPEGISALTELTSVQLSWNQITGSIPPGIGKILRLQSLDISNNHLQGHVPDDVLEHCQYLQLRNNSLNGSIPSQVGNISYLDLSYNDLTGNIPEALHSVSHLNLSYNSFNASDHSFCGFPKDSLIGNKGMKDSCSFNVDVSDADISLVMILVFSTFNGMIFSMVLVCWGIHVFCPLHNEFGNEQRRKNGDMLSIWNYDGKIAFEDIIKATEDFDIRYCIGTGAYGSVYKAELPSGRIVALKKLHEAESENPSSYKSFCNETKILTEIRHRNIIKLYGFCLHNKCMFLVYEYMERGSLFCNLSYDVEAQELNWSKRINVVKGIAYGLAHMHHDCTPPIVHRDISSNNILLNSELQAFISDFGTARLLDLHSSNQTLPAGTYGYVAPAYNVCLVDVELAYTLSVTTKCDVYSFGVVVLETMMGRHPAELISCLSEPSIQKKKLKDILDSRTMMAEDLGVEAKEAAVREANDAQLSTMVAEQVEQSQAGLKSLSLSEKTINQLRENFVSIEKLCQECQTLIDNHDQIKLLSNARNNLNTTLKDVEGMMSISVEAAEARDSLSDDKEIVNTYERLTALDGKRRFALAAAASHKEEVGRLREYFEDVDRTWETFEKTLWGHVSNLYKLSKESPQTLVRAVRVVEMQEILDQQIAEEAAEAEGDAEIAPVANPRKSGIKSTSSLASSKNLTQQKLKVQGKGYKDKCYEQIRKTVEGRFNKLLTEYVFEDLKAALEEARAIGEELGDVYDYVAPCFPPRYEIFQLMVNLYTERFIQMLRLLSDRANELTNIEILKVTGWVVEYQDNLIGLGVDESLAQVCSESGSMDPLMNSYVERMQATTRKWYLNILEADRTQPPKKTEDGKLYTPAAVDLFRILGEQVQIVRDNSTDLMLYRIALATIQVMIDFQAAEKKRLEEPASEIGLEPLCAMINNNLRCYDLAMELSNSTIEALPQNYADQVNFEDTCKGFLDVAKEAVHQTVSVIFEDPGVQELLVKLYQKEWSEGQVTEYLVATFGDYFGDVKMYIEERSFRRFVEACLEETVIVYVDHLLTQKNYIKEETIERMRLDEEVIMDFFREHISVSKVENRVSVLSDLRELASAESLDTFTLIYTNILEHQPDCPPEVVEKLVNLREGIPRKDAKEVIQECKEIYENSLVDGRPPKVGFVFRRVKCLTAVKGGIWRKLT</sequence>
<keyword evidence="12" id="KW-0808">Transferase</keyword>
<evidence type="ECO:0000256" key="17">
    <source>
        <dbReference type="ARBA" id="ARBA00022777"/>
    </source>
</evidence>
<dbReference type="GO" id="GO:0006952">
    <property type="term" value="P:defense response"/>
    <property type="evidence" value="ECO:0007669"/>
    <property type="project" value="UniProtKB-KW"/>
</dbReference>
<dbReference type="FunFam" id="3.80.10.10:FF:000400">
    <property type="entry name" value="Nuclear pore complex protein NUP107"/>
    <property type="match status" value="1"/>
</dbReference>
<keyword evidence="20 30" id="KW-1133">Transmembrane helix</keyword>
<evidence type="ECO:0000313" key="34">
    <source>
        <dbReference type="Proteomes" id="UP000501690"/>
    </source>
</evidence>
<dbReference type="InterPro" id="IPR010326">
    <property type="entry name" value="EXOC3/Sec6"/>
</dbReference>
<keyword evidence="18" id="KW-0611">Plant defense</keyword>
<comment type="subcellular location">
    <subcellularLocation>
        <location evidence="3">Cell membrane</location>
    </subcellularLocation>
    <subcellularLocation>
        <location evidence="1">Membrane</location>
        <topology evidence="1">Peripheral membrane protein</topology>
    </subcellularLocation>
    <subcellularLocation>
        <location evidence="4">Membrane</location>
        <topology evidence="4">Single-pass type I membrane protein</topology>
    </subcellularLocation>
    <subcellularLocation>
        <location evidence="2">Secreted</location>
        <location evidence="2">Cell wall</location>
    </subcellularLocation>
</comment>
<dbReference type="SUPFAM" id="SSF56112">
    <property type="entry name" value="Protein kinase-like (PK-like)"/>
    <property type="match status" value="1"/>
</dbReference>
<keyword evidence="34" id="KW-1185">Reference proteome</keyword>
<evidence type="ECO:0000256" key="15">
    <source>
        <dbReference type="ARBA" id="ARBA00022737"/>
    </source>
</evidence>
<comment type="catalytic activity">
    <reaction evidence="26">
        <text>L-threonyl-[protein] + ATP = O-phospho-L-threonyl-[protein] + ADP + H(+)</text>
        <dbReference type="Rhea" id="RHEA:46608"/>
        <dbReference type="Rhea" id="RHEA-COMP:11060"/>
        <dbReference type="Rhea" id="RHEA-COMP:11605"/>
        <dbReference type="ChEBI" id="CHEBI:15378"/>
        <dbReference type="ChEBI" id="CHEBI:30013"/>
        <dbReference type="ChEBI" id="CHEBI:30616"/>
        <dbReference type="ChEBI" id="CHEBI:61977"/>
        <dbReference type="ChEBI" id="CHEBI:456216"/>
        <dbReference type="EC" id="2.7.11.1"/>
    </reaction>
</comment>
<evidence type="ECO:0000256" key="28">
    <source>
        <dbReference type="PROSITE-ProRule" id="PRU10141"/>
    </source>
</evidence>